<gene>
    <name evidence="1" type="ORF">C7C56_019890</name>
</gene>
<reference evidence="1 2" key="1">
    <citation type="submission" date="2018-04" db="EMBL/GenBank/DDBJ databases">
        <title>Massilia violaceinigra sp. nov., a novel purple-pigmented bacterium isolated from Tianshan glacier, Xinjiang, China.</title>
        <authorList>
            <person name="Wang H."/>
        </authorList>
    </citation>
    <scope>NUCLEOTIDE SEQUENCE [LARGE SCALE GENOMIC DNA]</scope>
    <source>
        <strain evidence="1 2">B448-2</strain>
    </source>
</reference>
<dbReference type="Proteomes" id="UP000241421">
    <property type="component" value="Unassembled WGS sequence"/>
</dbReference>
<dbReference type="EMBL" id="PXWF02000271">
    <property type="protein sequence ID" value="PWF44048.1"/>
    <property type="molecule type" value="Genomic_DNA"/>
</dbReference>
<name>A0A2U2HGI7_9BURK</name>
<comment type="caution">
    <text evidence="1">The sequence shown here is derived from an EMBL/GenBank/DDBJ whole genome shotgun (WGS) entry which is preliminary data.</text>
</comment>
<protein>
    <submittedName>
        <fullName evidence="1">Uncharacterized protein</fullName>
    </submittedName>
</protein>
<accession>A0A2U2HGI7</accession>
<evidence type="ECO:0000313" key="2">
    <source>
        <dbReference type="Proteomes" id="UP000241421"/>
    </source>
</evidence>
<evidence type="ECO:0000313" key="1">
    <source>
        <dbReference type="EMBL" id="PWF44048.1"/>
    </source>
</evidence>
<proteinExistence type="predicted"/>
<dbReference type="AlphaFoldDB" id="A0A2U2HGI7"/>
<organism evidence="1 2">
    <name type="scientific">Massilia glaciei</name>
    <dbReference type="NCBI Taxonomy" id="1524097"/>
    <lineage>
        <taxon>Bacteria</taxon>
        <taxon>Pseudomonadati</taxon>
        <taxon>Pseudomonadota</taxon>
        <taxon>Betaproteobacteria</taxon>
        <taxon>Burkholderiales</taxon>
        <taxon>Oxalobacteraceae</taxon>
        <taxon>Telluria group</taxon>
        <taxon>Massilia</taxon>
    </lineage>
</organism>
<sequence length="105" mass="11719">MLLNAHIQPVLRIGSEWRVLFPCCPGVGRVFFQDIDVQNDIAGIRTEDATIDIIGITSAAEITDEINSGQFIIKEFFYVDRQLRDCLPDVIAKVRRNGGGFRPVG</sequence>
<keyword evidence="2" id="KW-1185">Reference proteome</keyword>